<organism evidence="2">
    <name type="scientific">marine sediment metagenome</name>
    <dbReference type="NCBI Taxonomy" id="412755"/>
    <lineage>
        <taxon>unclassified sequences</taxon>
        <taxon>metagenomes</taxon>
        <taxon>ecological metagenomes</taxon>
    </lineage>
</organism>
<proteinExistence type="predicted"/>
<protein>
    <submittedName>
        <fullName evidence="2">Uncharacterized protein</fullName>
    </submittedName>
</protein>
<feature type="coiled-coil region" evidence="1">
    <location>
        <begin position="34"/>
        <end position="78"/>
    </location>
</feature>
<dbReference type="AlphaFoldDB" id="A0A0F9E9C4"/>
<sequence length="89" mass="10227">TDRIGDVQNQQKKLKPLQELAPTVDHAIQLQGKLSNTQTEVHRLAQLIEQYRRMGRRIEEAKEERDTLHEQFDEAMGDQCILCGSVIGK</sequence>
<keyword evidence="1" id="KW-0175">Coiled coil</keyword>
<evidence type="ECO:0000256" key="1">
    <source>
        <dbReference type="SAM" id="Coils"/>
    </source>
</evidence>
<dbReference type="EMBL" id="LAZR01025857">
    <property type="protein sequence ID" value="KKL70579.1"/>
    <property type="molecule type" value="Genomic_DNA"/>
</dbReference>
<comment type="caution">
    <text evidence="2">The sequence shown here is derived from an EMBL/GenBank/DDBJ whole genome shotgun (WGS) entry which is preliminary data.</text>
</comment>
<evidence type="ECO:0000313" key="2">
    <source>
        <dbReference type="EMBL" id="KKL70579.1"/>
    </source>
</evidence>
<accession>A0A0F9E9C4</accession>
<name>A0A0F9E9C4_9ZZZZ</name>
<reference evidence="2" key="1">
    <citation type="journal article" date="2015" name="Nature">
        <title>Complex archaea that bridge the gap between prokaryotes and eukaryotes.</title>
        <authorList>
            <person name="Spang A."/>
            <person name="Saw J.H."/>
            <person name="Jorgensen S.L."/>
            <person name="Zaremba-Niedzwiedzka K."/>
            <person name="Martijn J."/>
            <person name="Lind A.E."/>
            <person name="van Eijk R."/>
            <person name="Schleper C."/>
            <person name="Guy L."/>
            <person name="Ettema T.J."/>
        </authorList>
    </citation>
    <scope>NUCLEOTIDE SEQUENCE</scope>
</reference>
<gene>
    <name evidence="2" type="ORF">LCGC14_2103460</name>
</gene>
<feature type="non-terminal residue" evidence="2">
    <location>
        <position position="1"/>
    </location>
</feature>